<dbReference type="OrthoDB" id="9805728at2"/>
<evidence type="ECO:0000313" key="3">
    <source>
        <dbReference type="EMBL" id="EKU78825.1"/>
    </source>
</evidence>
<accession>K9DN65</accession>
<dbReference type="Pfam" id="PF12706">
    <property type="entry name" value="Lactamase_B_2"/>
    <property type="match status" value="1"/>
</dbReference>
<proteinExistence type="predicted"/>
<dbReference type="eggNOG" id="COG2220">
    <property type="taxonomic scope" value="Bacteria"/>
</dbReference>
<comment type="caution">
    <text evidence="3">The sequence shown here is derived from an EMBL/GenBank/DDBJ whole genome shotgun (WGS) entry which is preliminary data.</text>
</comment>
<keyword evidence="1" id="KW-0378">Hydrolase</keyword>
<dbReference type="EMBL" id="AHAF01000003">
    <property type="protein sequence ID" value="EKU78825.1"/>
    <property type="molecule type" value="Genomic_DNA"/>
</dbReference>
<evidence type="ECO:0000259" key="2">
    <source>
        <dbReference type="Pfam" id="PF12706"/>
    </source>
</evidence>
<dbReference type="Proteomes" id="UP000009891">
    <property type="component" value="Unassembled WGS sequence"/>
</dbReference>
<dbReference type="InterPro" id="IPR001279">
    <property type="entry name" value="Metallo-B-lactamas"/>
</dbReference>
<evidence type="ECO:0000256" key="1">
    <source>
        <dbReference type="ARBA" id="ARBA00022801"/>
    </source>
</evidence>
<protein>
    <recommendedName>
        <fullName evidence="2">Metallo-beta-lactamase domain-containing protein</fullName>
    </recommendedName>
</protein>
<dbReference type="SUPFAM" id="SSF56281">
    <property type="entry name" value="Metallo-hydrolase/oxidoreductase"/>
    <property type="match status" value="1"/>
</dbReference>
<organism evidence="3 4">
    <name type="scientific">Veillonella seminalis ACS-216-V-Col6b</name>
    <dbReference type="NCBI Taxonomy" id="883156"/>
    <lineage>
        <taxon>Bacteria</taxon>
        <taxon>Bacillati</taxon>
        <taxon>Bacillota</taxon>
        <taxon>Negativicutes</taxon>
        <taxon>Veillonellales</taxon>
        <taxon>Veillonellaceae</taxon>
        <taxon>Veillonella</taxon>
    </lineage>
</organism>
<dbReference type="PATRIC" id="fig|883156.3.peg.606"/>
<name>K9DN65_9FIRM</name>
<dbReference type="PANTHER" id="PTHR43546:SF9">
    <property type="entry name" value="L-ASCORBATE-6-PHOSPHATE LACTONASE ULAG-RELATED"/>
    <property type="match status" value="1"/>
</dbReference>
<evidence type="ECO:0000313" key="4">
    <source>
        <dbReference type="Proteomes" id="UP000009891"/>
    </source>
</evidence>
<feature type="domain" description="Metallo-beta-lactamase" evidence="2">
    <location>
        <begin position="48"/>
        <end position="227"/>
    </location>
</feature>
<dbReference type="InterPro" id="IPR036866">
    <property type="entry name" value="RibonucZ/Hydroxyglut_hydro"/>
</dbReference>
<sequence>MHAKQKNSVSYRFRNLQFFSKGRHLLGPFFAAKNTYPGFEGTFTSKQTLPLVDLPKSVDEILKGVDAVVVTHTHLDHWDEAAAKSINKDPPIFVQNASDLVLIQKQGSKDVRVLADTTSFEGVTLSHRNATHGTDAMYQNKAAADLLDETMGVVFSMPNEKTVYIMGDTVWTPDITKSISKFNPDVLIMNTGYAKLLGFEDSIIMGTEDVGKAAALAPKAKILTVHMDTVNHTAVDRKTMKKYVDGMSLQDQVTIPEDGETVKL</sequence>
<dbReference type="Gene3D" id="3.60.15.10">
    <property type="entry name" value="Ribonuclease Z/Hydroxyacylglutathione hydrolase-like"/>
    <property type="match status" value="1"/>
</dbReference>
<dbReference type="HOGENOM" id="CLU_096448_0_0_9"/>
<keyword evidence="4" id="KW-1185">Reference proteome</keyword>
<gene>
    <name evidence="3" type="ORF">HMPREF9282_00622</name>
</gene>
<dbReference type="InterPro" id="IPR050114">
    <property type="entry name" value="UPF0173_UPF0282_UlaG_hydrolase"/>
</dbReference>
<dbReference type="GO" id="GO:0016787">
    <property type="term" value="F:hydrolase activity"/>
    <property type="evidence" value="ECO:0007669"/>
    <property type="project" value="UniProtKB-KW"/>
</dbReference>
<dbReference type="AlphaFoldDB" id="K9DN65"/>
<reference evidence="3 4" key="1">
    <citation type="submission" date="2012-09" db="EMBL/GenBank/DDBJ databases">
        <title>The Genome Sequence of Veillonella ratti ACS-216-V-COL6B.</title>
        <authorList>
            <consortium name="The Broad Institute Genome Sequencing Platform"/>
            <person name="Earl A."/>
            <person name="Ward D."/>
            <person name="Feldgarden M."/>
            <person name="Gevers D."/>
            <person name="Saerens B."/>
            <person name="Vaneechoutte M."/>
            <person name="Walker B."/>
            <person name="Young S.K."/>
            <person name="Zeng Q."/>
            <person name="Gargeya S."/>
            <person name="Fitzgerald M."/>
            <person name="Haas B."/>
            <person name="Abouelleil A."/>
            <person name="Alvarado L."/>
            <person name="Arachchi H.M."/>
            <person name="Berlin A."/>
            <person name="Chapman S.B."/>
            <person name="Goldberg J."/>
            <person name="Griggs A."/>
            <person name="Gujja S."/>
            <person name="Hansen M."/>
            <person name="Howarth C."/>
            <person name="Imamovic A."/>
            <person name="Larimer J."/>
            <person name="McCowen C."/>
            <person name="Montmayeur A."/>
            <person name="Murphy C."/>
            <person name="Neiman D."/>
            <person name="Pearson M."/>
            <person name="Priest M."/>
            <person name="Roberts A."/>
            <person name="Saif S."/>
            <person name="Shea T."/>
            <person name="Sisk P."/>
            <person name="Sykes S."/>
            <person name="Wortman J."/>
            <person name="Nusbaum C."/>
            <person name="Birren B."/>
        </authorList>
    </citation>
    <scope>NUCLEOTIDE SEQUENCE [LARGE SCALE GENOMIC DNA]</scope>
    <source>
        <strain evidence="3 4">ACS-216-V-Col6b</strain>
    </source>
</reference>
<dbReference type="RefSeq" id="WP_006555522.1">
    <property type="nucleotide sequence ID" value="NZ_JH992936.1"/>
</dbReference>
<dbReference type="PANTHER" id="PTHR43546">
    <property type="entry name" value="UPF0173 METAL-DEPENDENT HYDROLASE MJ1163-RELATED"/>
    <property type="match status" value="1"/>
</dbReference>